<name>A0A644V627_9ZZZZ</name>
<dbReference type="InterPro" id="IPR005322">
    <property type="entry name" value="Peptidase_C69"/>
</dbReference>
<dbReference type="PANTHER" id="PTHR12994">
    <property type="entry name" value="SECERNIN"/>
    <property type="match status" value="1"/>
</dbReference>
<reference evidence="1" key="1">
    <citation type="submission" date="2019-08" db="EMBL/GenBank/DDBJ databases">
        <authorList>
            <person name="Kucharzyk K."/>
            <person name="Murdoch R.W."/>
            <person name="Higgins S."/>
            <person name="Loffler F."/>
        </authorList>
    </citation>
    <scope>NUCLEOTIDE SEQUENCE</scope>
</reference>
<gene>
    <name evidence="1" type="ORF">SDC9_32240</name>
</gene>
<evidence type="ECO:0008006" key="2">
    <source>
        <dbReference type="Google" id="ProtNLM"/>
    </source>
</evidence>
<evidence type="ECO:0000313" key="1">
    <source>
        <dbReference type="EMBL" id="MPL86262.1"/>
    </source>
</evidence>
<organism evidence="1">
    <name type="scientific">bioreactor metagenome</name>
    <dbReference type="NCBI Taxonomy" id="1076179"/>
    <lineage>
        <taxon>unclassified sequences</taxon>
        <taxon>metagenomes</taxon>
        <taxon>ecological metagenomes</taxon>
    </lineage>
</organism>
<sequence>MRFIVTLLIFIFSVSFRIFSCTNLIAGKLATVDGSTMITYAADSYGLFGSLYHYPSRTYPPGTMLDIYEWDTGKFLGQIKQVEKTFAVIGNMNENQVSIAETTFGGREELRDTTGILDYGSLMYIALQRSRSAREAIRIMTSLVEEYGYYSSGESFTIADPNEVWIMEMTGKGPKNKGAVWVAQRIPDDCIAAHANQARITTFPFDDRNNCLYSVDVIAFAREQGYFKGKNKDFSFSDTYAPLDYGALRACEARVWSFFRQVNPDMEKYITYIKGETVDRMPLWIKPAKKLSVQDMKSFMRDQYEGTELDITKGFGAGQYGSKLRLSPLSFKVDGVEYYHERPIATQQTGFSFVAQMRNWLPPYVGGILWFGVDDAASSVYVPMYCGINSVPECFSDHNGSLLEYSPTAAFWIFNQVSNFAYPRYSLVMPDIKKVQQHWETNFHTMIPSIDKTVTGLPEENAREFLTTFSHTQATNVTTAWKKLGEFLLVKYLDGVIKKEENGKFLQNDKKIPTEIIRPGYPEEYLRQLIKETPGMKAKTQEELNNRKSMEQ</sequence>
<dbReference type="AlphaFoldDB" id="A0A644V627"/>
<dbReference type="Pfam" id="PF03577">
    <property type="entry name" value="Peptidase_C69"/>
    <property type="match status" value="1"/>
</dbReference>
<proteinExistence type="predicted"/>
<protein>
    <recommendedName>
        <fullName evidence="2">Dipeptidase A</fullName>
    </recommendedName>
</protein>
<dbReference type="PANTHER" id="PTHR12994:SF17">
    <property type="entry name" value="LD30995P"/>
    <property type="match status" value="1"/>
</dbReference>
<dbReference type="GO" id="GO:0070004">
    <property type="term" value="F:cysteine-type exopeptidase activity"/>
    <property type="evidence" value="ECO:0007669"/>
    <property type="project" value="InterPro"/>
</dbReference>
<accession>A0A644V627</accession>
<dbReference type="EMBL" id="VSSQ01000219">
    <property type="protein sequence ID" value="MPL86262.1"/>
    <property type="molecule type" value="Genomic_DNA"/>
</dbReference>
<comment type="caution">
    <text evidence="1">The sequence shown here is derived from an EMBL/GenBank/DDBJ whole genome shotgun (WGS) entry which is preliminary data.</text>
</comment>
<dbReference type="Gene3D" id="3.60.60.10">
    <property type="entry name" value="Penicillin V Acylase, Chain A"/>
    <property type="match status" value="1"/>
</dbReference>
<dbReference type="GO" id="GO:0006508">
    <property type="term" value="P:proteolysis"/>
    <property type="evidence" value="ECO:0007669"/>
    <property type="project" value="InterPro"/>
</dbReference>
<dbReference type="GO" id="GO:0016805">
    <property type="term" value="F:dipeptidase activity"/>
    <property type="evidence" value="ECO:0007669"/>
    <property type="project" value="InterPro"/>
</dbReference>